<dbReference type="NCBIfam" id="TIGR00797">
    <property type="entry name" value="matE"/>
    <property type="match status" value="1"/>
</dbReference>
<dbReference type="STRING" id="1123307.GCA_000380065_01144"/>
<keyword evidence="10" id="KW-0406">Ion transport</keyword>
<dbReference type="GO" id="GO:0005886">
    <property type="term" value="C:plasma membrane"/>
    <property type="evidence" value="ECO:0007669"/>
    <property type="project" value="UniProtKB-SubCell"/>
</dbReference>
<feature type="transmembrane region" description="Helical" evidence="13">
    <location>
        <begin position="342"/>
        <end position="367"/>
    </location>
</feature>
<evidence type="ECO:0000256" key="4">
    <source>
        <dbReference type="ARBA" id="ARBA00020268"/>
    </source>
</evidence>
<keyword evidence="5" id="KW-0813">Transport</keyword>
<evidence type="ECO:0000256" key="8">
    <source>
        <dbReference type="ARBA" id="ARBA00022692"/>
    </source>
</evidence>
<feature type="transmembrane region" description="Helical" evidence="13">
    <location>
        <begin position="137"/>
        <end position="158"/>
    </location>
</feature>
<organism evidence="14 15">
    <name type="scientific">Streptococcus massiliensis</name>
    <dbReference type="NCBI Taxonomy" id="313439"/>
    <lineage>
        <taxon>Bacteria</taxon>
        <taxon>Bacillati</taxon>
        <taxon>Bacillota</taxon>
        <taxon>Bacilli</taxon>
        <taxon>Lactobacillales</taxon>
        <taxon>Streptococcaceae</taxon>
        <taxon>Streptococcus</taxon>
    </lineage>
</organism>
<dbReference type="InterPro" id="IPR048279">
    <property type="entry name" value="MdtK-like"/>
</dbReference>
<keyword evidence="11 13" id="KW-0472">Membrane</keyword>
<feature type="transmembrane region" description="Helical" evidence="13">
    <location>
        <begin position="311"/>
        <end position="330"/>
    </location>
</feature>
<feature type="transmembrane region" description="Helical" evidence="13">
    <location>
        <begin position="250"/>
        <end position="269"/>
    </location>
</feature>
<dbReference type="Proteomes" id="UP000254634">
    <property type="component" value="Unassembled WGS sequence"/>
</dbReference>
<dbReference type="GO" id="GO:0006811">
    <property type="term" value="P:monoatomic ion transport"/>
    <property type="evidence" value="ECO:0007669"/>
    <property type="project" value="UniProtKB-KW"/>
</dbReference>
<feature type="transmembrane region" description="Helical" evidence="13">
    <location>
        <begin position="99"/>
        <end position="117"/>
    </location>
</feature>
<evidence type="ECO:0000256" key="7">
    <source>
        <dbReference type="ARBA" id="ARBA00022475"/>
    </source>
</evidence>
<dbReference type="EMBL" id="UHFR01000005">
    <property type="protein sequence ID" value="SUN77019.1"/>
    <property type="molecule type" value="Genomic_DNA"/>
</dbReference>
<keyword evidence="15" id="KW-1185">Reference proteome</keyword>
<dbReference type="InterPro" id="IPR050222">
    <property type="entry name" value="MATE_MdtK"/>
</dbReference>
<keyword evidence="7" id="KW-1003">Cell membrane</keyword>
<dbReference type="AlphaFoldDB" id="A0A380L0D7"/>
<gene>
    <name evidence="14" type="primary">mepA</name>
    <name evidence="14" type="ORF">NCTC13765_01541</name>
</gene>
<evidence type="ECO:0000256" key="6">
    <source>
        <dbReference type="ARBA" id="ARBA00022449"/>
    </source>
</evidence>
<proteinExistence type="inferred from homology"/>
<reference evidence="14" key="1">
    <citation type="submission" date="2018-06" db="EMBL/GenBank/DDBJ databases">
        <authorList>
            <consortium name="Pathogen Informatics"/>
            <person name="Doyle S."/>
        </authorList>
    </citation>
    <scope>NUCLEOTIDE SEQUENCE [LARGE SCALE GENOMIC DNA]</scope>
    <source>
        <strain evidence="14">NCTC13765</strain>
    </source>
</reference>
<dbReference type="PANTHER" id="PTHR43298">
    <property type="entry name" value="MULTIDRUG RESISTANCE PROTEIN NORM-RELATED"/>
    <property type="match status" value="1"/>
</dbReference>
<evidence type="ECO:0000256" key="9">
    <source>
        <dbReference type="ARBA" id="ARBA00022989"/>
    </source>
</evidence>
<evidence type="ECO:0000256" key="3">
    <source>
        <dbReference type="ARBA" id="ARBA00010199"/>
    </source>
</evidence>
<comment type="similarity">
    <text evidence="3">Belongs to the multi antimicrobial extrusion (MATE) (TC 2.A.66.1) family.</text>
</comment>
<keyword evidence="6" id="KW-0050">Antiport</keyword>
<keyword evidence="9 13" id="KW-1133">Transmembrane helix</keyword>
<name>A0A380L0D7_9STRE</name>
<evidence type="ECO:0000256" key="13">
    <source>
        <dbReference type="SAM" id="Phobius"/>
    </source>
</evidence>
<dbReference type="Pfam" id="PF01554">
    <property type="entry name" value="MatE"/>
    <property type="match status" value="2"/>
</dbReference>
<accession>A0A380L0D7</accession>
<dbReference type="GO" id="GO:0015297">
    <property type="term" value="F:antiporter activity"/>
    <property type="evidence" value="ECO:0007669"/>
    <property type="project" value="UniProtKB-KW"/>
</dbReference>
<dbReference type="OrthoDB" id="9806302at2"/>
<dbReference type="RefSeq" id="WP_018371844.1">
    <property type="nucleotide sequence ID" value="NZ_UHFR01000005.1"/>
</dbReference>
<evidence type="ECO:0000256" key="12">
    <source>
        <dbReference type="ARBA" id="ARBA00031636"/>
    </source>
</evidence>
<evidence type="ECO:0000256" key="2">
    <source>
        <dbReference type="ARBA" id="ARBA00004651"/>
    </source>
</evidence>
<sequence length="445" mass="48106">MARKRTENASLTRTGYKKIMHIALPAMAENFLQMLMNMVDSYLVASLGLVAISGVSVAGNIITIYQAIFIALGAAISSLISKALGQGDQDSLAYHATESLKLTLLLSLVLGLISLFWGRELLGLLGTEAAVAQAGGLFLSLVGGTIIFLGMMTTLGALVRVTHNPRIPMYVSLLTNILNIIFSSLAIFLFHWGIVGVALGTILARLVGVILLWRELTLPFAKWTWSLDKELLKLSLPAAGERLMMRAGDVVIIAMVVQFGTDVVAGNAIGEVLSQFDLVPSFGVATATVMLVAHAFGQNDWQTIRQLTRQSYYLAFVSMLPLALAVFLFGQPLTLLFTDNSGAVTASLSVILFSLLGVPMTAGTLIYTALWQGLGNAKLPFYATTIGMWLIRIVLGYLLGVTLGLGLPGVWTGTLVDNGFRWLFLQRLYSRKMKKLNGTLDEEKT</sequence>
<protein>
    <recommendedName>
        <fullName evidence="4">Probable multidrug resistance protein NorM</fullName>
    </recommendedName>
    <alternativeName>
        <fullName evidence="12">Multidrug-efflux transporter</fullName>
    </alternativeName>
</protein>
<feature type="transmembrane region" description="Helical" evidence="13">
    <location>
        <begin position="42"/>
        <end position="62"/>
    </location>
</feature>
<dbReference type="GO" id="GO:0042910">
    <property type="term" value="F:xenobiotic transmembrane transporter activity"/>
    <property type="evidence" value="ECO:0007669"/>
    <property type="project" value="InterPro"/>
</dbReference>
<comment type="subcellular location">
    <subcellularLocation>
        <location evidence="2">Cell membrane</location>
        <topology evidence="2">Multi-pass membrane protein</topology>
    </subcellularLocation>
</comment>
<evidence type="ECO:0000256" key="10">
    <source>
        <dbReference type="ARBA" id="ARBA00023065"/>
    </source>
</evidence>
<evidence type="ECO:0000313" key="14">
    <source>
        <dbReference type="EMBL" id="SUN77019.1"/>
    </source>
</evidence>
<dbReference type="PANTHER" id="PTHR43298:SF2">
    <property type="entry name" value="FMN_FAD EXPORTER YEEO-RELATED"/>
    <property type="match status" value="1"/>
</dbReference>
<evidence type="ECO:0000256" key="11">
    <source>
        <dbReference type="ARBA" id="ARBA00023136"/>
    </source>
</evidence>
<keyword evidence="8 13" id="KW-0812">Transmembrane</keyword>
<feature type="transmembrane region" description="Helical" evidence="13">
    <location>
        <begin position="194"/>
        <end position="213"/>
    </location>
</feature>
<feature type="transmembrane region" description="Helical" evidence="13">
    <location>
        <begin position="170"/>
        <end position="188"/>
    </location>
</feature>
<comment type="function">
    <text evidence="1">Multidrug efflux pump.</text>
</comment>
<dbReference type="InterPro" id="IPR002528">
    <property type="entry name" value="MATE_fam"/>
</dbReference>
<feature type="transmembrane region" description="Helical" evidence="13">
    <location>
        <begin position="68"/>
        <end position="87"/>
    </location>
</feature>
<evidence type="ECO:0000256" key="5">
    <source>
        <dbReference type="ARBA" id="ARBA00022448"/>
    </source>
</evidence>
<feature type="transmembrane region" description="Helical" evidence="13">
    <location>
        <begin position="281"/>
        <end position="299"/>
    </location>
</feature>
<dbReference type="PIRSF" id="PIRSF006603">
    <property type="entry name" value="DinF"/>
    <property type="match status" value="1"/>
</dbReference>
<evidence type="ECO:0000256" key="1">
    <source>
        <dbReference type="ARBA" id="ARBA00003408"/>
    </source>
</evidence>
<evidence type="ECO:0000313" key="15">
    <source>
        <dbReference type="Proteomes" id="UP000254634"/>
    </source>
</evidence>